<protein>
    <recommendedName>
        <fullName evidence="7">Dynactin subunit 2</fullName>
    </recommendedName>
</protein>
<dbReference type="Pfam" id="PF04912">
    <property type="entry name" value="Dynamitin"/>
    <property type="match status" value="1"/>
</dbReference>
<evidence type="ECO:0008006" key="7">
    <source>
        <dbReference type="Google" id="ProtNLM"/>
    </source>
</evidence>
<feature type="region of interest" description="Disordered" evidence="4">
    <location>
        <begin position="1"/>
        <end position="25"/>
    </location>
</feature>
<dbReference type="InterPro" id="IPR028133">
    <property type="entry name" value="Dynamitin"/>
</dbReference>
<dbReference type="AlphaFoldDB" id="A0AAF0EGV2"/>
<evidence type="ECO:0000256" key="2">
    <source>
        <dbReference type="ARBA" id="ARBA00022490"/>
    </source>
</evidence>
<keyword evidence="2" id="KW-0963">Cytoplasm</keyword>
<gene>
    <name evidence="5" type="ORF">MNAN1_000231</name>
</gene>
<feature type="region of interest" description="Disordered" evidence="4">
    <location>
        <begin position="45"/>
        <end position="81"/>
    </location>
</feature>
<name>A0AAF0EGV2_9BASI</name>
<organism evidence="5 6">
    <name type="scientific">Malassezia nana</name>
    <dbReference type="NCBI Taxonomy" id="180528"/>
    <lineage>
        <taxon>Eukaryota</taxon>
        <taxon>Fungi</taxon>
        <taxon>Dikarya</taxon>
        <taxon>Basidiomycota</taxon>
        <taxon>Ustilaginomycotina</taxon>
        <taxon>Malasseziomycetes</taxon>
        <taxon>Malasseziales</taxon>
        <taxon>Malasseziaceae</taxon>
        <taxon>Malassezia</taxon>
    </lineage>
</organism>
<dbReference type="GO" id="GO:0005869">
    <property type="term" value="C:dynactin complex"/>
    <property type="evidence" value="ECO:0007669"/>
    <property type="project" value="InterPro"/>
</dbReference>
<evidence type="ECO:0000256" key="3">
    <source>
        <dbReference type="SAM" id="Coils"/>
    </source>
</evidence>
<comment type="subcellular location">
    <subcellularLocation>
        <location evidence="1">Cytoplasm</location>
    </subcellularLocation>
</comment>
<dbReference type="EMBL" id="CP119892">
    <property type="protein sequence ID" value="WFD25264.1"/>
    <property type="molecule type" value="Genomic_DNA"/>
</dbReference>
<keyword evidence="6" id="KW-1185">Reference proteome</keyword>
<dbReference type="GO" id="GO:0005737">
    <property type="term" value="C:cytoplasm"/>
    <property type="evidence" value="ECO:0007669"/>
    <property type="project" value="UniProtKB-SubCell"/>
</dbReference>
<dbReference type="Proteomes" id="UP001213623">
    <property type="component" value="Chromosome 1"/>
</dbReference>
<evidence type="ECO:0000256" key="1">
    <source>
        <dbReference type="ARBA" id="ARBA00004496"/>
    </source>
</evidence>
<evidence type="ECO:0000313" key="5">
    <source>
        <dbReference type="EMBL" id="WFD25264.1"/>
    </source>
</evidence>
<evidence type="ECO:0000256" key="4">
    <source>
        <dbReference type="SAM" id="MobiDB-lite"/>
    </source>
</evidence>
<sequence>MSKYGGLPDIDTAPDVYETHPPEKIQSGLCDAPASPLDLEAATEADADGAIDRSSVNPAEAHARFRDAAPKAYSTRPGMQRDDTYDLQGTAAEAESPLARLWRLQSEARELEAQLTQSATAPKAPSASSMLAQVQALQHSLGHMDTAAQVADPWHVSHTLIEALGTNTEAPGTPTSASASAGTGARGYAPWEARVAALERRLGTDVTDTRVPLLATVRKLEAQLALLAHPAHLEAILARATLLASELQQVDTRRQTLATRTDEATVQKIDELYGLQARIEPLVPLAPALLARLQSLAPVHAAAASFASRLEQLAHEQSQMQAQQAELQSLLERVSSSLQDNAAITQRNLAQLQARLDAIQTRISPP</sequence>
<accession>A0AAF0EGV2</accession>
<dbReference type="GO" id="GO:0007017">
    <property type="term" value="P:microtubule-based process"/>
    <property type="evidence" value="ECO:0007669"/>
    <property type="project" value="InterPro"/>
</dbReference>
<feature type="coiled-coil region" evidence="3">
    <location>
        <begin position="310"/>
        <end position="362"/>
    </location>
</feature>
<evidence type="ECO:0000313" key="6">
    <source>
        <dbReference type="Proteomes" id="UP001213623"/>
    </source>
</evidence>
<proteinExistence type="predicted"/>
<keyword evidence="3" id="KW-0175">Coiled coil</keyword>
<reference evidence="5" key="1">
    <citation type="submission" date="2023-03" db="EMBL/GenBank/DDBJ databases">
        <title>Mating type loci evolution in Malassezia.</title>
        <authorList>
            <person name="Coelho M.A."/>
        </authorList>
    </citation>
    <scope>NUCLEOTIDE SEQUENCE</scope>
    <source>
        <strain evidence="5">CBS 9557</strain>
    </source>
</reference>
<dbReference type="PANTHER" id="PTHR15346">
    <property type="entry name" value="DYNACTIN SUBUNIT"/>
    <property type="match status" value="1"/>
</dbReference>